<organism evidence="2 3">
    <name type="scientific">Rousettus aegyptiacus</name>
    <name type="common">Egyptian fruit bat</name>
    <name type="synonym">Pteropus aegyptiacus</name>
    <dbReference type="NCBI Taxonomy" id="9407"/>
    <lineage>
        <taxon>Eukaryota</taxon>
        <taxon>Metazoa</taxon>
        <taxon>Chordata</taxon>
        <taxon>Craniata</taxon>
        <taxon>Vertebrata</taxon>
        <taxon>Euteleostomi</taxon>
        <taxon>Mammalia</taxon>
        <taxon>Eutheria</taxon>
        <taxon>Laurasiatheria</taxon>
        <taxon>Chiroptera</taxon>
        <taxon>Yinpterochiroptera</taxon>
        <taxon>Pteropodoidea</taxon>
        <taxon>Pteropodidae</taxon>
        <taxon>Rousettinae</taxon>
        <taxon>Rousettus</taxon>
    </lineage>
</organism>
<keyword evidence="3" id="KW-1185">Reference proteome</keyword>
<dbReference type="EMBL" id="JACASE010000003">
    <property type="protein sequence ID" value="KAF6487848.1"/>
    <property type="molecule type" value="Genomic_DNA"/>
</dbReference>
<proteinExistence type="predicted"/>
<dbReference type="Proteomes" id="UP000593571">
    <property type="component" value="Unassembled WGS sequence"/>
</dbReference>
<reference evidence="2 3" key="1">
    <citation type="journal article" date="2020" name="Nature">
        <title>Six reference-quality genomes reveal evolution of bat adaptations.</title>
        <authorList>
            <person name="Jebb D."/>
            <person name="Huang Z."/>
            <person name="Pippel M."/>
            <person name="Hughes G.M."/>
            <person name="Lavrichenko K."/>
            <person name="Devanna P."/>
            <person name="Winkler S."/>
            <person name="Jermiin L.S."/>
            <person name="Skirmuntt E.C."/>
            <person name="Katzourakis A."/>
            <person name="Burkitt-Gray L."/>
            <person name="Ray D.A."/>
            <person name="Sullivan K.A.M."/>
            <person name="Roscito J.G."/>
            <person name="Kirilenko B.M."/>
            <person name="Davalos L.M."/>
            <person name="Corthals A.P."/>
            <person name="Power M.L."/>
            <person name="Jones G."/>
            <person name="Ransome R.D."/>
            <person name="Dechmann D.K.N."/>
            <person name="Locatelli A.G."/>
            <person name="Puechmaille S.J."/>
            <person name="Fedrigo O."/>
            <person name="Jarvis E.D."/>
            <person name="Hiller M."/>
            <person name="Vernes S.C."/>
            <person name="Myers E.W."/>
            <person name="Teeling E.C."/>
        </authorList>
    </citation>
    <scope>NUCLEOTIDE SEQUENCE [LARGE SCALE GENOMIC DNA]</scope>
    <source>
        <strain evidence="2">MRouAeg1</strain>
        <tissue evidence="2">Muscle</tissue>
    </source>
</reference>
<feature type="region of interest" description="Disordered" evidence="1">
    <location>
        <begin position="26"/>
        <end position="114"/>
    </location>
</feature>
<protein>
    <submittedName>
        <fullName evidence="2">Testis expressed 48</fullName>
    </submittedName>
</protein>
<evidence type="ECO:0000313" key="2">
    <source>
        <dbReference type="EMBL" id="KAF6487848.1"/>
    </source>
</evidence>
<accession>A0A7J8IU14</accession>
<dbReference type="EMBL" id="JACASE010000003">
    <property type="protein sequence ID" value="KAF6487846.1"/>
    <property type="molecule type" value="Genomic_DNA"/>
</dbReference>
<gene>
    <name evidence="2" type="ORF">HJG63_019109</name>
</gene>
<dbReference type="AlphaFoldDB" id="A0A7J8IU14"/>
<feature type="compositionally biased region" description="Polar residues" evidence="1">
    <location>
        <begin position="55"/>
        <end position="70"/>
    </location>
</feature>
<feature type="compositionally biased region" description="Basic and acidic residues" evidence="1">
    <location>
        <begin position="45"/>
        <end position="54"/>
    </location>
</feature>
<sequence length="114" mass="13161">MATYQKLASKIFCLCCRDCEEPRTADDSMISIQNQEQQPSTYGLQKDEPDRQNSEHSITASSLPLRQPLTQPEKKDSSTGSDDFEASEGNYYRRYPHRDSRNLRPFQPCLIGRR</sequence>
<evidence type="ECO:0000256" key="1">
    <source>
        <dbReference type="SAM" id="MobiDB-lite"/>
    </source>
</evidence>
<feature type="compositionally biased region" description="Polar residues" evidence="1">
    <location>
        <begin position="30"/>
        <end position="43"/>
    </location>
</feature>
<evidence type="ECO:0000313" key="3">
    <source>
        <dbReference type="Proteomes" id="UP000593571"/>
    </source>
</evidence>
<comment type="caution">
    <text evidence="2">The sequence shown here is derived from an EMBL/GenBank/DDBJ whole genome shotgun (WGS) entry which is preliminary data.</text>
</comment>
<name>A0A7J8IU14_ROUAE</name>